<sequence>MEETAWTNALREMQEAVSNFFDAIGEAMGLIADAFSQVIGPALDAIQAIEAAEAARVYAAANRRELHCMTRAKKLRVRKKYYNRVKRRIAKR</sequence>
<organism evidence="1 2">
    <name type="scientific">Candidatus Ornithocaccomicrobium faecavium</name>
    <dbReference type="NCBI Taxonomy" id="2840890"/>
    <lineage>
        <taxon>Bacteria</taxon>
        <taxon>Bacillati</taxon>
        <taxon>Bacillota</taxon>
        <taxon>Clostridia</taxon>
        <taxon>Candidatus Ornithocaccomicrobium</taxon>
    </lineage>
</organism>
<dbReference type="EMBL" id="DVOT01000246">
    <property type="protein sequence ID" value="HIV29043.1"/>
    <property type="molecule type" value="Genomic_DNA"/>
</dbReference>
<dbReference type="AlphaFoldDB" id="A0A9D1P9J0"/>
<reference evidence="1" key="2">
    <citation type="journal article" date="2021" name="PeerJ">
        <title>Extensive microbial diversity within the chicken gut microbiome revealed by metagenomics and culture.</title>
        <authorList>
            <person name="Gilroy R."/>
            <person name="Ravi A."/>
            <person name="Getino M."/>
            <person name="Pursley I."/>
            <person name="Horton D.L."/>
            <person name="Alikhan N.F."/>
            <person name="Baker D."/>
            <person name="Gharbi K."/>
            <person name="Hall N."/>
            <person name="Watson M."/>
            <person name="Adriaenssens E.M."/>
            <person name="Foster-Nyarko E."/>
            <person name="Jarju S."/>
            <person name="Secka A."/>
            <person name="Antonio M."/>
            <person name="Oren A."/>
            <person name="Chaudhuri R.R."/>
            <person name="La Ragione R."/>
            <person name="Hildebrand F."/>
            <person name="Pallen M.J."/>
        </authorList>
    </citation>
    <scope>NUCLEOTIDE SEQUENCE</scope>
    <source>
        <strain evidence="1">CHK183-6373</strain>
    </source>
</reference>
<proteinExistence type="predicted"/>
<reference evidence="1" key="1">
    <citation type="submission" date="2020-10" db="EMBL/GenBank/DDBJ databases">
        <authorList>
            <person name="Gilroy R."/>
        </authorList>
    </citation>
    <scope>NUCLEOTIDE SEQUENCE</scope>
    <source>
        <strain evidence="1">CHK183-6373</strain>
    </source>
</reference>
<protein>
    <submittedName>
        <fullName evidence="1">Uncharacterized protein</fullName>
    </submittedName>
</protein>
<comment type="caution">
    <text evidence="1">The sequence shown here is derived from an EMBL/GenBank/DDBJ whole genome shotgun (WGS) entry which is preliminary data.</text>
</comment>
<accession>A0A9D1P9J0</accession>
<evidence type="ECO:0000313" key="1">
    <source>
        <dbReference type="EMBL" id="HIV29043.1"/>
    </source>
</evidence>
<name>A0A9D1P9J0_9FIRM</name>
<evidence type="ECO:0000313" key="2">
    <source>
        <dbReference type="Proteomes" id="UP000886884"/>
    </source>
</evidence>
<gene>
    <name evidence="1" type="ORF">IAA64_13855</name>
</gene>
<dbReference type="Proteomes" id="UP000886884">
    <property type="component" value="Unassembled WGS sequence"/>
</dbReference>